<organism evidence="2 3">
    <name type="scientific">Bradyrhizobium vignae</name>
    <dbReference type="NCBI Taxonomy" id="1549949"/>
    <lineage>
        <taxon>Bacteria</taxon>
        <taxon>Pseudomonadati</taxon>
        <taxon>Pseudomonadota</taxon>
        <taxon>Alphaproteobacteria</taxon>
        <taxon>Hyphomicrobiales</taxon>
        <taxon>Nitrobacteraceae</taxon>
        <taxon>Bradyrhizobium</taxon>
    </lineage>
</organism>
<dbReference type="EMBL" id="JAGIKT010000105">
    <property type="protein sequence ID" value="MBP0115966.1"/>
    <property type="molecule type" value="Genomic_DNA"/>
</dbReference>
<evidence type="ECO:0000313" key="2">
    <source>
        <dbReference type="EMBL" id="SPP94383.1"/>
    </source>
</evidence>
<proteinExistence type="predicted"/>
<keyword evidence="4" id="KW-1185">Reference proteome</keyword>
<reference evidence="1 4" key="2">
    <citation type="submission" date="2021-03" db="EMBL/GenBank/DDBJ databases">
        <title>Genome Sequence of Bradyrhizobium vignae strain ISRA400.</title>
        <authorList>
            <person name="Tisa L.S."/>
            <person name="Svistoonoff S."/>
            <person name="Hocher V."/>
            <person name="Fall S."/>
            <person name="Zaiya A."/>
            <person name="Naing D."/>
            <person name="Niang N."/>
            <person name="Diouf A."/>
            <person name="Dasylva M.C."/>
            <person name="Toure O."/>
            <person name="Gueye M."/>
            <person name="Gully D."/>
            <person name="Tisseyre P."/>
            <person name="Simpson S."/>
            <person name="Morris K."/>
            <person name="Thomas W.K."/>
        </authorList>
    </citation>
    <scope>NUCLEOTIDE SEQUENCE [LARGE SCALE GENOMIC DNA]</scope>
    <source>
        <strain evidence="1 4">ISRA400</strain>
    </source>
</reference>
<gene>
    <name evidence="2" type="ORF">BRAD3257_3350</name>
    <name evidence="1" type="ORF">JWS04_33850</name>
</gene>
<dbReference type="Proteomes" id="UP000669317">
    <property type="component" value="Unassembled WGS sequence"/>
</dbReference>
<reference evidence="2 3" key="1">
    <citation type="submission" date="2018-03" db="EMBL/GenBank/DDBJ databases">
        <authorList>
            <person name="Gully D."/>
        </authorList>
    </citation>
    <scope>NUCLEOTIDE SEQUENCE [LARGE SCALE GENOMIC DNA]</scope>
    <source>
        <strain evidence="2">ORS3257</strain>
    </source>
</reference>
<dbReference type="AlphaFoldDB" id="A0A2U3PYZ6"/>
<dbReference type="EMBL" id="LS398110">
    <property type="protein sequence ID" value="SPP94383.1"/>
    <property type="molecule type" value="Genomic_DNA"/>
</dbReference>
<sequence length="56" mass="6799">MTDDNTHNDAIRRNPLLEAAREEMVKFERKENEFRKKDREERAAELHLPLNEIKIH</sequence>
<protein>
    <submittedName>
        <fullName evidence="2">Uncharacterized protein</fullName>
    </submittedName>
</protein>
<accession>A0A2U3PYZ6</accession>
<name>A0A2U3PYZ6_9BRAD</name>
<evidence type="ECO:0000313" key="4">
    <source>
        <dbReference type="Proteomes" id="UP000669317"/>
    </source>
</evidence>
<evidence type="ECO:0000313" key="3">
    <source>
        <dbReference type="Proteomes" id="UP000246085"/>
    </source>
</evidence>
<dbReference type="RefSeq" id="WP_174221572.1">
    <property type="nucleotide sequence ID" value="NZ_JAGIKT010000105.1"/>
</dbReference>
<dbReference type="Proteomes" id="UP000246085">
    <property type="component" value="Chromosome BRAD3257"/>
</dbReference>
<evidence type="ECO:0000313" key="1">
    <source>
        <dbReference type="EMBL" id="MBP0115966.1"/>
    </source>
</evidence>
<dbReference type="KEGG" id="bvz:BRAD3257_3350"/>